<accession>A0ABP1GBZ2</accession>
<reference evidence="2 3" key="1">
    <citation type="submission" date="2024-06" db="EMBL/GenBank/DDBJ databases">
        <authorList>
            <person name="Kraege A."/>
            <person name="Thomma B."/>
        </authorList>
    </citation>
    <scope>NUCLEOTIDE SEQUENCE [LARGE SCALE GENOMIC DNA]</scope>
</reference>
<organism evidence="2 3">
    <name type="scientific">Coccomyxa viridis</name>
    <dbReference type="NCBI Taxonomy" id="1274662"/>
    <lineage>
        <taxon>Eukaryota</taxon>
        <taxon>Viridiplantae</taxon>
        <taxon>Chlorophyta</taxon>
        <taxon>core chlorophytes</taxon>
        <taxon>Trebouxiophyceae</taxon>
        <taxon>Trebouxiophyceae incertae sedis</taxon>
        <taxon>Coccomyxaceae</taxon>
        <taxon>Coccomyxa</taxon>
    </lineage>
</organism>
<feature type="region of interest" description="Disordered" evidence="1">
    <location>
        <begin position="75"/>
        <end position="97"/>
    </location>
</feature>
<evidence type="ECO:0000256" key="1">
    <source>
        <dbReference type="SAM" id="MobiDB-lite"/>
    </source>
</evidence>
<name>A0ABP1GBZ2_9CHLO</name>
<sequence>MVATAAASLVQVPLVQSRASTRPARRTVLATQASADVPRRQALSAAAGAALLLFSGVAQAKVAVPFQDSIRKAGSSSEASMGSYGMEGTKKRGLPKGARLKTFDALREKAASTLQEVTK</sequence>
<comment type="caution">
    <text evidence="2">The sequence shown here is derived from an EMBL/GenBank/DDBJ whole genome shotgun (WGS) entry which is preliminary data.</text>
</comment>
<protein>
    <submittedName>
        <fullName evidence="2">G13108 protein</fullName>
    </submittedName>
</protein>
<evidence type="ECO:0000313" key="3">
    <source>
        <dbReference type="Proteomes" id="UP001497392"/>
    </source>
</evidence>
<proteinExistence type="predicted"/>
<dbReference type="EMBL" id="CAXHTA020000021">
    <property type="protein sequence ID" value="CAL5229729.1"/>
    <property type="molecule type" value="Genomic_DNA"/>
</dbReference>
<dbReference type="Proteomes" id="UP001497392">
    <property type="component" value="Unassembled WGS sequence"/>
</dbReference>
<evidence type="ECO:0000313" key="2">
    <source>
        <dbReference type="EMBL" id="CAL5229729.1"/>
    </source>
</evidence>
<keyword evidence="3" id="KW-1185">Reference proteome</keyword>
<gene>
    <name evidence="2" type="primary">g13108</name>
    <name evidence="2" type="ORF">VP750_LOCUS11635</name>
</gene>